<name>A0A3N4JMY8_9PEZI</name>
<feature type="non-terminal residue" evidence="1">
    <location>
        <position position="62"/>
    </location>
</feature>
<dbReference type="EMBL" id="ML120398">
    <property type="protein sequence ID" value="RPA98141.1"/>
    <property type="molecule type" value="Genomic_DNA"/>
</dbReference>
<evidence type="ECO:0000313" key="2">
    <source>
        <dbReference type="Proteomes" id="UP000276215"/>
    </source>
</evidence>
<dbReference type="AlphaFoldDB" id="A0A3N4JMY8"/>
<organism evidence="1 2">
    <name type="scientific">Choiromyces venosus 120613-1</name>
    <dbReference type="NCBI Taxonomy" id="1336337"/>
    <lineage>
        <taxon>Eukaryota</taxon>
        <taxon>Fungi</taxon>
        <taxon>Dikarya</taxon>
        <taxon>Ascomycota</taxon>
        <taxon>Pezizomycotina</taxon>
        <taxon>Pezizomycetes</taxon>
        <taxon>Pezizales</taxon>
        <taxon>Tuberaceae</taxon>
        <taxon>Choiromyces</taxon>
    </lineage>
</organism>
<keyword evidence="2" id="KW-1185">Reference proteome</keyword>
<gene>
    <name evidence="1" type="ORF">L873DRAFT_1808726</name>
</gene>
<reference evidence="1 2" key="1">
    <citation type="journal article" date="2018" name="Nat. Ecol. Evol.">
        <title>Pezizomycetes genomes reveal the molecular basis of ectomycorrhizal truffle lifestyle.</title>
        <authorList>
            <person name="Murat C."/>
            <person name="Payen T."/>
            <person name="Noel B."/>
            <person name="Kuo A."/>
            <person name="Morin E."/>
            <person name="Chen J."/>
            <person name="Kohler A."/>
            <person name="Krizsan K."/>
            <person name="Balestrini R."/>
            <person name="Da Silva C."/>
            <person name="Montanini B."/>
            <person name="Hainaut M."/>
            <person name="Levati E."/>
            <person name="Barry K.W."/>
            <person name="Belfiori B."/>
            <person name="Cichocki N."/>
            <person name="Clum A."/>
            <person name="Dockter R.B."/>
            <person name="Fauchery L."/>
            <person name="Guy J."/>
            <person name="Iotti M."/>
            <person name="Le Tacon F."/>
            <person name="Lindquist E.A."/>
            <person name="Lipzen A."/>
            <person name="Malagnac F."/>
            <person name="Mello A."/>
            <person name="Molinier V."/>
            <person name="Miyauchi S."/>
            <person name="Poulain J."/>
            <person name="Riccioni C."/>
            <person name="Rubini A."/>
            <person name="Sitrit Y."/>
            <person name="Splivallo R."/>
            <person name="Traeger S."/>
            <person name="Wang M."/>
            <person name="Zifcakova L."/>
            <person name="Wipf D."/>
            <person name="Zambonelli A."/>
            <person name="Paolocci F."/>
            <person name="Nowrousian M."/>
            <person name="Ottonello S."/>
            <person name="Baldrian P."/>
            <person name="Spatafora J.W."/>
            <person name="Henrissat B."/>
            <person name="Nagy L.G."/>
            <person name="Aury J.M."/>
            <person name="Wincker P."/>
            <person name="Grigoriev I.V."/>
            <person name="Bonfante P."/>
            <person name="Martin F.M."/>
        </authorList>
    </citation>
    <scope>NUCLEOTIDE SEQUENCE [LARGE SCALE GENOMIC DNA]</scope>
    <source>
        <strain evidence="1 2">120613-1</strain>
    </source>
</reference>
<proteinExistence type="predicted"/>
<evidence type="ECO:0000313" key="1">
    <source>
        <dbReference type="EMBL" id="RPA98141.1"/>
    </source>
</evidence>
<accession>A0A3N4JMY8</accession>
<dbReference type="Proteomes" id="UP000276215">
    <property type="component" value="Unassembled WGS sequence"/>
</dbReference>
<protein>
    <submittedName>
        <fullName evidence="1">Uncharacterized protein</fullName>
    </submittedName>
</protein>
<sequence length="62" mass="7132">MVRCMQRANRFSLLVYEYRIAVNQYTGQSETQTKPVCAASIWWNPCTNLIVYELVGLAQISC</sequence>